<dbReference type="EMBL" id="JAULUE010002066">
    <property type="protein sequence ID" value="KAK5878020.1"/>
    <property type="molecule type" value="Genomic_DNA"/>
</dbReference>
<dbReference type="SUPFAM" id="SSF52047">
    <property type="entry name" value="RNI-like"/>
    <property type="match status" value="1"/>
</dbReference>
<feature type="region of interest" description="Disordered" evidence="1">
    <location>
        <begin position="1"/>
        <end position="29"/>
    </location>
</feature>
<dbReference type="InterPro" id="IPR042419">
    <property type="entry name" value="LRC31"/>
</dbReference>
<gene>
    <name evidence="2" type="ORF">CesoFtcFv8_025472</name>
</gene>
<dbReference type="AlphaFoldDB" id="A0AAN8B413"/>
<evidence type="ECO:0008006" key="4">
    <source>
        <dbReference type="Google" id="ProtNLM"/>
    </source>
</evidence>
<dbReference type="InterPro" id="IPR001611">
    <property type="entry name" value="Leu-rich_rpt"/>
</dbReference>
<evidence type="ECO:0000313" key="3">
    <source>
        <dbReference type="Proteomes" id="UP001335648"/>
    </source>
</evidence>
<organism evidence="2 3">
    <name type="scientific">Champsocephalus esox</name>
    <name type="common">pike icefish</name>
    <dbReference type="NCBI Taxonomy" id="159716"/>
    <lineage>
        <taxon>Eukaryota</taxon>
        <taxon>Metazoa</taxon>
        <taxon>Chordata</taxon>
        <taxon>Craniata</taxon>
        <taxon>Vertebrata</taxon>
        <taxon>Euteleostomi</taxon>
        <taxon>Actinopterygii</taxon>
        <taxon>Neopterygii</taxon>
        <taxon>Teleostei</taxon>
        <taxon>Neoteleostei</taxon>
        <taxon>Acanthomorphata</taxon>
        <taxon>Eupercaria</taxon>
        <taxon>Perciformes</taxon>
        <taxon>Notothenioidei</taxon>
        <taxon>Channichthyidae</taxon>
        <taxon>Champsocephalus</taxon>
    </lineage>
</organism>
<dbReference type="Proteomes" id="UP001335648">
    <property type="component" value="Unassembled WGS sequence"/>
</dbReference>
<accession>A0AAN8B413</accession>
<name>A0AAN8B413_9TELE</name>
<feature type="compositionally biased region" description="Polar residues" evidence="1">
    <location>
        <begin position="544"/>
        <end position="555"/>
    </location>
</feature>
<feature type="region of interest" description="Disordered" evidence="1">
    <location>
        <begin position="535"/>
        <end position="555"/>
    </location>
</feature>
<evidence type="ECO:0000313" key="2">
    <source>
        <dbReference type="EMBL" id="KAK5878020.1"/>
    </source>
</evidence>
<comment type="caution">
    <text evidence="2">The sequence shown here is derived from an EMBL/GenBank/DDBJ whole genome shotgun (WGS) entry which is preliminary data.</text>
</comment>
<evidence type="ECO:0000256" key="1">
    <source>
        <dbReference type="SAM" id="MobiDB-lite"/>
    </source>
</evidence>
<protein>
    <recommendedName>
        <fullName evidence="4">Leucine rich repeat containing 31</fullName>
    </recommendedName>
</protein>
<dbReference type="SMART" id="SM00368">
    <property type="entry name" value="LRR_RI"/>
    <property type="match status" value="6"/>
</dbReference>
<dbReference type="InterPro" id="IPR032675">
    <property type="entry name" value="LRR_dom_sf"/>
</dbReference>
<dbReference type="PANTHER" id="PTHR24109">
    <property type="entry name" value="LEUCINE-RICH REPEAT-CONTAINING PROTEIN 31"/>
    <property type="match status" value="1"/>
</dbReference>
<sequence>MIHLTSTGRHSADHMESSDVQRGGGSLRRSPFDLIMNQIRRKRAASDRKPLGRFLSRDRTGIHEDREERGAAEGAESECDAGWGRVCVFLQRLGKKADSRSLKLAHCDLTATDLLELATLLQFLPQLEEMDVSWNGLIGGSLKALTSHLQHAGGVRALRLCSCRLDVEDLAALGEALGCVPLLEILDLSWNSGLGGGALQGLLADATLLGGLLSVLSGLCVLDVSCNPQLSQEVEAFREFSSSLCHAASITTLRLQACGLTEDGLHALGGSLHGLPSLRQLDLSCNRGLSGGLSHLTLHLSHLTHLQSLDLHLCCHTHTDLQDLIQALPSLPALTELDVSSNKEVGGALHPLLAALPLTQMRRLPLNSCSLSQEAFTALAVCVPYLRSVDVSWCKVVGGHLPLLLDALQPAVLTELRLSSCELTTEDLQHLAAVCRRGLLSSLLVLDLSYNASVGDEGWSALFAAGGLGLLQEVDLSLRPLTSAPCTAWLPALLCALPPLPALTRLSLQRWTSSTRDRKQLKHCLRKRSVLLEWDPPNEDETSSFKSTNQESPEE</sequence>
<keyword evidence="3" id="KW-1185">Reference proteome</keyword>
<feature type="compositionally biased region" description="Basic and acidic residues" evidence="1">
    <location>
        <begin position="10"/>
        <end position="19"/>
    </location>
</feature>
<dbReference type="PANTHER" id="PTHR24109:SF3">
    <property type="entry name" value="LEUCINE-RICH REPEAT-CONTAINING PROTEIN 31"/>
    <property type="match status" value="1"/>
</dbReference>
<dbReference type="Pfam" id="PF13516">
    <property type="entry name" value="LRR_6"/>
    <property type="match status" value="2"/>
</dbReference>
<proteinExistence type="predicted"/>
<reference evidence="2 3" key="1">
    <citation type="journal article" date="2023" name="Mol. Biol. Evol.">
        <title>Genomics of Secondarily Temperate Adaptation in the Only Non-Antarctic Icefish.</title>
        <authorList>
            <person name="Rivera-Colon A.G."/>
            <person name="Rayamajhi N."/>
            <person name="Minhas B.F."/>
            <person name="Madrigal G."/>
            <person name="Bilyk K.T."/>
            <person name="Yoon V."/>
            <person name="Hune M."/>
            <person name="Gregory S."/>
            <person name="Cheng C.H.C."/>
            <person name="Catchen J.M."/>
        </authorList>
    </citation>
    <scope>NUCLEOTIDE SEQUENCE [LARGE SCALE GENOMIC DNA]</scope>
    <source>
        <strain evidence="2">JC2023a</strain>
    </source>
</reference>
<dbReference type="Gene3D" id="3.80.10.10">
    <property type="entry name" value="Ribonuclease Inhibitor"/>
    <property type="match status" value="2"/>
</dbReference>